<keyword evidence="2 10" id="KW-0723">Serine/threonine-protein kinase</keyword>
<reference evidence="13 14" key="1">
    <citation type="submission" date="2024-02" db="EMBL/GenBank/DDBJ databases">
        <authorList>
            <person name="Daric V."/>
            <person name="Darras S."/>
        </authorList>
    </citation>
    <scope>NUCLEOTIDE SEQUENCE [LARGE SCALE GENOMIC DNA]</scope>
</reference>
<dbReference type="SMART" id="SM00220">
    <property type="entry name" value="S_TKc"/>
    <property type="match status" value="1"/>
</dbReference>
<dbReference type="Pfam" id="PF00069">
    <property type="entry name" value="Pkinase"/>
    <property type="match status" value="1"/>
</dbReference>
<evidence type="ECO:0000256" key="8">
    <source>
        <dbReference type="ARBA" id="ARBA00048679"/>
    </source>
</evidence>
<dbReference type="InterPro" id="IPR017441">
    <property type="entry name" value="Protein_kinase_ATP_BS"/>
</dbReference>
<dbReference type="PROSITE" id="PS50011">
    <property type="entry name" value="PROTEIN_KINASE_DOM"/>
    <property type="match status" value="1"/>
</dbReference>
<dbReference type="InterPro" id="IPR011009">
    <property type="entry name" value="Kinase-like_dom_sf"/>
</dbReference>
<evidence type="ECO:0000256" key="10">
    <source>
        <dbReference type="RuleBase" id="RU000304"/>
    </source>
</evidence>
<protein>
    <recommendedName>
        <fullName evidence="1">non-specific serine/threonine protein kinase</fullName>
        <ecNumber evidence="1">2.7.11.1</ecNumber>
    </recommendedName>
</protein>
<evidence type="ECO:0000256" key="4">
    <source>
        <dbReference type="ARBA" id="ARBA00022741"/>
    </source>
</evidence>
<evidence type="ECO:0000256" key="11">
    <source>
        <dbReference type="SAM" id="MobiDB-lite"/>
    </source>
</evidence>
<evidence type="ECO:0000313" key="14">
    <source>
        <dbReference type="Proteomes" id="UP001642483"/>
    </source>
</evidence>
<dbReference type="Proteomes" id="UP001642483">
    <property type="component" value="Unassembled WGS sequence"/>
</dbReference>
<accession>A0ABP0FMG3</accession>
<dbReference type="Gene3D" id="3.30.200.20">
    <property type="entry name" value="Phosphorylase Kinase, domain 1"/>
    <property type="match status" value="1"/>
</dbReference>
<evidence type="ECO:0000256" key="3">
    <source>
        <dbReference type="ARBA" id="ARBA00022679"/>
    </source>
</evidence>
<evidence type="ECO:0000256" key="7">
    <source>
        <dbReference type="ARBA" id="ARBA00047899"/>
    </source>
</evidence>
<organism evidence="13 14">
    <name type="scientific">Clavelina lepadiformis</name>
    <name type="common">Light-bulb sea squirt</name>
    <name type="synonym">Ascidia lepadiformis</name>
    <dbReference type="NCBI Taxonomy" id="159417"/>
    <lineage>
        <taxon>Eukaryota</taxon>
        <taxon>Metazoa</taxon>
        <taxon>Chordata</taxon>
        <taxon>Tunicata</taxon>
        <taxon>Ascidiacea</taxon>
        <taxon>Aplousobranchia</taxon>
        <taxon>Clavelinidae</taxon>
        <taxon>Clavelina</taxon>
    </lineage>
</organism>
<dbReference type="InterPro" id="IPR000719">
    <property type="entry name" value="Prot_kinase_dom"/>
</dbReference>
<keyword evidence="5" id="KW-0418">Kinase</keyword>
<feature type="compositionally biased region" description="Basic and acidic residues" evidence="11">
    <location>
        <begin position="40"/>
        <end position="52"/>
    </location>
</feature>
<evidence type="ECO:0000256" key="2">
    <source>
        <dbReference type="ARBA" id="ARBA00022527"/>
    </source>
</evidence>
<dbReference type="EMBL" id="CAWYQH010000068">
    <property type="protein sequence ID" value="CAK8679684.1"/>
    <property type="molecule type" value="Genomic_DNA"/>
</dbReference>
<proteinExistence type="inferred from homology"/>
<evidence type="ECO:0000256" key="9">
    <source>
        <dbReference type="PROSITE-ProRule" id="PRU10141"/>
    </source>
</evidence>
<sequence>MSNPAENVKEFDDLVGKKLAKVSLNERSDSGITLSAIPVENEHNESDNDTWSHDSGASCGASPNHSKFATSVQGMVSVSPLSLRKTLVSNKVKTADIEDGTRLNQYLLKEDLGRGSYGMVKLVYNEDDNNLYAMKIMSKKKLLRQAGFARRPMKGGKKPATPLDRVYREIALLKKLDHPNVVKLVEVLDDPDDDSLYMVFELMREGEVLDVPTTEPLKESVARRYFRDVLLGLEYLHYQKIIHRDIKPSNLLLDDHNRVKIADFGVSQEFSGGDAEISSTVGTPAFLPPEAVSGVNDKFYGKPLDIWALGITLYSLVYGETPFKSPHILELHEKICNDDVIYPSTPKVSVECRELISRMLTKDPALRITMKDIKVHRWVTQGGVTPMPSETDNCQLVTVTDDDVRSCVKVIPKLKTLILVKSMLKKHSFKNPLTSSQGKT</sequence>
<evidence type="ECO:0000256" key="5">
    <source>
        <dbReference type="ARBA" id="ARBA00022777"/>
    </source>
</evidence>
<dbReference type="PROSITE" id="PS00107">
    <property type="entry name" value="PROTEIN_KINASE_ATP"/>
    <property type="match status" value="1"/>
</dbReference>
<feature type="domain" description="Protein kinase" evidence="12">
    <location>
        <begin position="106"/>
        <end position="379"/>
    </location>
</feature>
<keyword evidence="6 9" id="KW-0067">ATP-binding</keyword>
<evidence type="ECO:0000313" key="13">
    <source>
        <dbReference type="EMBL" id="CAK8679684.1"/>
    </source>
</evidence>
<feature type="binding site" evidence="9">
    <location>
        <position position="135"/>
    </location>
    <ligand>
        <name>ATP</name>
        <dbReference type="ChEBI" id="CHEBI:30616"/>
    </ligand>
</feature>
<comment type="catalytic activity">
    <reaction evidence="8">
        <text>L-seryl-[protein] + ATP = O-phospho-L-seryl-[protein] + ADP + H(+)</text>
        <dbReference type="Rhea" id="RHEA:17989"/>
        <dbReference type="Rhea" id="RHEA-COMP:9863"/>
        <dbReference type="Rhea" id="RHEA-COMP:11604"/>
        <dbReference type="ChEBI" id="CHEBI:15378"/>
        <dbReference type="ChEBI" id="CHEBI:29999"/>
        <dbReference type="ChEBI" id="CHEBI:30616"/>
        <dbReference type="ChEBI" id="CHEBI:83421"/>
        <dbReference type="ChEBI" id="CHEBI:456216"/>
        <dbReference type="EC" id="2.7.11.1"/>
    </reaction>
</comment>
<evidence type="ECO:0000256" key="1">
    <source>
        <dbReference type="ARBA" id="ARBA00012513"/>
    </source>
</evidence>
<comment type="catalytic activity">
    <reaction evidence="7">
        <text>L-threonyl-[protein] + ATP = O-phospho-L-threonyl-[protein] + ADP + H(+)</text>
        <dbReference type="Rhea" id="RHEA:46608"/>
        <dbReference type="Rhea" id="RHEA-COMP:11060"/>
        <dbReference type="Rhea" id="RHEA-COMP:11605"/>
        <dbReference type="ChEBI" id="CHEBI:15378"/>
        <dbReference type="ChEBI" id="CHEBI:30013"/>
        <dbReference type="ChEBI" id="CHEBI:30616"/>
        <dbReference type="ChEBI" id="CHEBI:61977"/>
        <dbReference type="ChEBI" id="CHEBI:456216"/>
        <dbReference type="EC" id="2.7.11.1"/>
    </reaction>
</comment>
<comment type="caution">
    <text evidence="13">The sequence shown here is derived from an EMBL/GenBank/DDBJ whole genome shotgun (WGS) entry which is preliminary data.</text>
</comment>
<dbReference type="PANTHER" id="PTHR24346">
    <property type="entry name" value="MAP/MICROTUBULE AFFINITY-REGULATING KINASE"/>
    <property type="match status" value="1"/>
</dbReference>
<evidence type="ECO:0000256" key="6">
    <source>
        <dbReference type="ARBA" id="ARBA00022840"/>
    </source>
</evidence>
<dbReference type="EC" id="2.7.11.1" evidence="1"/>
<dbReference type="InterPro" id="IPR008271">
    <property type="entry name" value="Ser/Thr_kinase_AS"/>
</dbReference>
<evidence type="ECO:0000259" key="12">
    <source>
        <dbReference type="PROSITE" id="PS50011"/>
    </source>
</evidence>
<dbReference type="Gene3D" id="1.10.510.10">
    <property type="entry name" value="Transferase(Phosphotransferase) domain 1"/>
    <property type="match status" value="1"/>
</dbReference>
<dbReference type="PROSITE" id="PS00108">
    <property type="entry name" value="PROTEIN_KINASE_ST"/>
    <property type="match status" value="1"/>
</dbReference>
<dbReference type="PANTHER" id="PTHR24346:SF77">
    <property type="entry name" value="SERINE THREONINE PROTEIN KINASE"/>
    <property type="match status" value="1"/>
</dbReference>
<feature type="region of interest" description="Disordered" evidence="11">
    <location>
        <begin position="40"/>
        <end position="64"/>
    </location>
</feature>
<dbReference type="SUPFAM" id="SSF56112">
    <property type="entry name" value="Protein kinase-like (PK-like)"/>
    <property type="match status" value="1"/>
</dbReference>
<gene>
    <name evidence="13" type="ORF">CVLEPA_LOCUS9938</name>
</gene>
<keyword evidence="4 9" id="KW-0547">Nucleotide-binding</keyword>
<name>A0ABP0FMG3_CLALP</name>
<keyword evidence="14" id="KW-1185">Reference proteome</keyword>
<keyword evidence="3" id="KW-0808">Transferase</keyword>
<comment type="similarity">
    <text evidence="10">Belongs to the protein kinase superfamily.</text>
</comment>